<accession>W6K2I3</accession>
<evidence type="ECO:0000313" key="1">
    <source>
        <dbReference type="EMBL" id="CCH72564.1"/>
    </source>
</evidence>
<organism evidence="1 2">
    <name type="scientific">Nostocoides australiense Ben110</name>
    <dbReference type="NCBI Taxonomy" id="1193182"/>
    <lineage>
        <taxon>Bacteria</taxon>
        <taxon>Bacillati</taxon>
        <taxon>Actinomycetota</taxon>
        <taxon>Actinomycetes</taxon>
        <taxon>Micrococcales</taxon>
        <taxon>Intrasporangiaceae</taxon>
        <taxon>Nostocoides</taxon>
    </lineage>
</organism>
<dbReference type="EMBL" id="CAJA01000088">
    <property type="protein sequence ID" value="CCH72564.1"/>
    <property type="molecule type" value="Genomic_DNA"/>
</dbReference>
<dbReference type="STRING" id="1193182.BN11_1780009"/>
<proteinExistence type="predicted"/>
<dbReference type="AlphaFoldDB" id="W6K2I3"/>
<reference evidence="1 2" key="1">
    <citation type="journal article" date="2013" name="ISME J.">
        <title>A metabolic model for members of the genus Tetrasphaera involved in enhanced biological phosphorus removal.</title>
        <authorList>
            <person name="Kristiansen R."/>
            <person name="Nguyen H.T.T."/>
            <person name="Saunders A.M."/>
            <person name="Nielsen J.L."/>
            <person name="Wimmer R."/>
            <person name="Le V.Q."/>
            <person name="McIlroy S.J."/>
            <person name="Petrovski S."/>
            <person name="Seviour R.J."/>
            <person name="Calteau A."/>
            <person name="Nielsen K.L."/>
            <person name="Nielsen P.H."/>
        </authorList>
    </citation>
    <scope>NUCLEOTIDE SEQUENCE [LARGE SCALE GENOMIC DNA]</scope>
    <source>
        <strain evidence="1 2">Ben110</strain>
    </source>
</reference>
<sequence>MVRQVFRRALAFALRSPAGPAPWPPSPSREHQAVVAATLVGLESSCPPAFRCLTGPLDHLLAWDLVDGDYVQVGTSWGR</sequence>
<keyword evidence="2" id="KW-1185">Reference proteome</keyword>
<name>W6K2I3_9MICO</name>
<comment type="caution">
    <text evidence="1">The sequence shown here is derived from an EMBL/GenBank/DDBJ whole genome shotgun (WGS) entry which is preliminary data.</text>
</comment>
<protein>
    <submittedName>
        <fullName evidence="1">Uncharacterized protein</fullName>
    </submittedName>
</protein>
<dbReference type="Proteomes" id="UP000035763">
    <property type="component" value="Unassembled WGS sequence"/>
</dbReference>
<gene>
    <name evidence="1" type="ORF">BN11_1780009</name>
</gene>
<evidence type="ECO:0000313" key="2">
    <source>
        <dbReference type="Proteomes" id="UP000035763"/>
    </source>
</evidence>